<evidence type="ECO:0000313" key="4">
    <source>
        <dbReference type="EMBL" id="KAJ3173457.1"/>
    </source>
</evidence>
<dbReference type="InterPro" id="IPR011344">
    <property type="entry name" value="ssDNA-bd"/>
</dbReference>
<dbReference type="CDD" id="cd04496">
    <property type="entry name" value="SSB_OBF"/>
    <property type="match status" value="1"/>
</dbReference>
<evidence type="ECO:0000256" key="2">
    <source>
        <dbReference type="PIRNR" id="PIRNR002070"/>
    </source>
</evidence>
<comment type="subcellular location">
    <subcellularLocation>
        <location evidence="2">Mitochondrion</location>
    </subcellularLocation>
</comment>
<dbReference type="Pfam" id="PF00436">
    <property type="entry name" value="SSB"/>
    <property type="match status" value="1"/>
</dbReference>
<dbReference type="PIRSF" id="PIRSF002070">
    <property type="entry name" value="SSB"/>
    <property type="match status" value="1"/>
</dbReference>
<dbReference type="Gene3D" id="2.40.50.140">
    <property type="entry name" value="Nucleic acid-binding proteins"/>
    <property type="match status" value="1"/>
</dbReference>
<dbReference type="NCBIfam" id="TIGR00621">
    <property type="entry name" value="ssb"/>
    <property type="match status" value="1"/>
</dbReference>
<dbReference type="GO" id="GO:0003697">
    <property type="term" value="F:single-stranded DNA binding"/>
    <property type="evidence" value="ECO:0007669"/>
    <property type="project" value="InterPro"/>
</dbReference>
<dbReference type="PANTHER" id="PTHR10302:SF0">
    <property type="entry name" value="SINGLE-STRANDED DNA-BINDING PROTEIN, MITOCHONDRIAL"/>
    <property type="match status" value="1"/>
</dbReference>
<keyword evidence="5" id="KW-1185">Reference proteome</keyword>
<dbReference type="AlphaFoldDB" id="A0AAD5XMQ6"/>
<proteinExistence type="predicted"/>
<gene>
    <name evidence="4" type="ORF">HDU87_007618</name>
</gene>
<dbReference type="SUPFAM" id="SSF50249">
    <property type="entry name" value="Nucleic acid-binding proteins"/>
    <property type="match status" value="1"/>
</dbReference>
<keyword evidence="1 2" id="KW-0238">DNA-binding</keyword>
<keyword evidence="2" id="KW-0496">Mitochondrion</keyword>
<dbReference type="InterPro" id="IPR012340">
    <property type="entry name" value="NA-bd_OB-fold"/>
</dbReference>
<organism evidence="4 5">
    <name type="scientific">Geranomyces variabilis</name>
    <dbReference type="NCBI Taxonomy" id="109894"/>
    <lineage>
        <taxon>Eukaryota</taxon>
        <taxon>Fungi</taxon>
        <taxon>Fungi incertae sedis</taxon>
        <taxon>Chytridiomycota</taxon>
        <taxon>Chytridiomycota incertae sedis</taxon>
        <taxon>Chytridiomycetes</taxon>
        <taxon>Spizellomycetales</taxon>
        <taxon>Powellomycetaceae</taxon>
        <taxon>Geranomyces</taxon>
    </lineage>
</organism>
<feature type="compositionally biased region" description="Basic and acidic residues" evidence="3">
    <location>
        <begin position="101"/>
        <end position="114"/>
    </location>
</feature>
<dbReference type="InterPro" id="IPR000424">
    <property type="entry name" value="Primosome_PriB/ssb"/>
</dbReference>
<feature type="region of interest" description="Disordered" evidence="3">
    <location>
        <begin position="101"/>
        <end position="123"/>
    </location>
</feature>
<dbReference type="PANTHER" id="PTHR10302">
    <property type="entry name" value="SINGLE-STRANDED DNA-BINDING PROTEIN"/>
    <property type="match status" value="1"/>
</dbReference>
<accession>A0AAD5XMQ6</accession>
<sequence>MNKVILLGTLGRDPEKRTFENGGHIWQFSLVTDKRYQTKEGEWETDAQWHNIKYYGDRLSENAKKGSQVLLEGELRYWKSETSGKTGVEIVVPKFSRITVTREPKGSSADHDSDPAAAAAEGA</sequence>
<reference evidence="4" key="1">
    <citation type="submission" date="2020-05" db="EMBL/GenBank/DDBJ databases">
        <title>Phylogenomic resolution of chytrid fungi.</title>
        <authorList>
            <person name="Stajich J.E."/>
            <person name="Amses K."/>
            <person name="Simmons R."/>
            <person name="Seto K."/>
            <person name="Myers J."/>
            <person name="Bonds A."/>
            <person name="Quandt C.A."/>
            <person name="Barry K."/>
            <person name="Liu P."/>
            <person name="Grigoriev I."/>
            <person name="Longcore J.E."/>
            <person name="James T.Y."/>
        </authorList>
    </citation>
    <scope>NUCLEOTIDE SEQUENCE</scope>
    <source>
        <strain evidence="4">JEL0379</strain>
    </source>
</reference>
<dbReference type="GO" id="GO:0042645">
    <property type="term" value="C:mitochondrial nucleoid"/>
    <property type="evidence" value="ECO:0007669"/>
    <property type="project" value="TreeGrafter"/>
</dbReference>
<name>A0AAD5XMQ6_9FUNG</name>
<dbReference type="Proteomes" id="UP001212152">
    <property type="component" value="Unassembled WGS sequence"/>
</dbReference>
<evidence type="ECO:0000313" key="5">
    <source>
        <dbReference type="Proteomes" id="UP001212152"/>
    </source>
</evidence>
<evidence type="ECO:0000256" key="1">
    <source>
        <dbReference type="ARBA" id="ARBA00023125"/>
    </source>
</evidence>
<dbReference type="PROSITE" id="PS50935">
    <property type="entry name" value="SSB"/>
    <property type="match status" value="1"/>
</dbReference>
<dbReference type="EMBL" id="JADGJQ010000070">
    <property type="protein sequence ID" value="KAJ3173457.1"/>
    <property type="molecule type" value="Genomic_DNA"/>
</dbReference>
<protein>
    <recommendedName>
        <fullName evidence="2">Single-stranded DNA-binding protein</fullName>
    </recommendedName>
</protein>
<evidence type="ECO:0000256" key="3">
    <source>
        <dbReference type="SAM" id="MobiDB-lite"/>
    </source>
</evidence>
<dbReference type="GO" id="GO:0006264">
    <property type="term" value="P:mitochondrial DNA replication"/>
    <property type="evidence" value="ECO:0007669"/>
    <property type="project" value="TreeGrafter"/>
</dbReference>
<comment type="caution">
    <text evidence="4">The sequence shown here is derived from an EMBL/GenBank/DDBJ whole genome shotgun (WGS) entry which is preliminary data.</text>
</comment>